<dbReference type="InterPro" id="IPR018698">
    <property type="entry name" value="VWA-like_dom"/>
</dbReference>
<dbReference type="PANTHER" id="PTHR38730:SF1">
    <property type="entry name" value="SLL7028 PROTEIN"/>
    <property type="match status" value="1"/>
</dbReference>
<dbReference type="PANTHER" id="PTHR38730">
    <property type="entry name" value="SLL7028 PROTEIN"/>
    <property type="match status" value="1"/>
</dbReference>
<accession>A0ABX9MLA3</accession>
<keyword evidence="5" id="KW-1185">Reference proteome</keyword>
<reference evidence="4 5" key="1">
    <citation type="submission" date="2018-08" db="EMBL/GenBank/DDBJ databases">
        <title>Meiothermus hypogaeus DSM 23238 genome sequencing project.</title>
        <authorList>
            <person name="Da Costa M.S."/>
            <person name="Albuquerque L."/>
            <person name="Raposo P."/>
            <person name="Froufe H.J.C."/>
            <person name="Barroso C.S."/>
            <person name="Egas C."/>
        </authorList>
    </citation>
    <scope>NUCLEOTIDE SEQUENCE [LARGE SCALE GENOMIC DNA]</scope>
    <source>
        <strain evidence="4 5">DSM 23238</strain>
    </source>
</reference>
<sequence length="419" mass="46283">MASGPDDLREVEMSEVEKNSPSRTPPAPPALDRRISASLFRLRKRSPFLATLALFAHYRPSLELPTAATDGRNVFYNPHFMAALSDEHFDGVLLHEVLHAALLHVTRRSHRDPERWNIAADIVVNGILLQNGFGLPEGHLRNTELEHRAVEEVYALLPRPQEPVVLDLLEAPPNDAKSEDAEAKEGQGQPKDKGKLFRGKKRLGSDALSEAEKAAIEKHWKKAIQQAQAVARSQGKGSLPTGLERAFGLLQPPELDWKTLLWRFLVRTPTDFAGYDRRHVGRGWYLETLEGESLPVYIAVDTSGSVDDTLIQRFLGEVQGILGAYPHLKAQLFYADAALYGPYALQPGDEIPPPQGGGGTDFRPFFDRIGRQLEGVCVYLTDGYGDFPPEAPQLPTLWVVAPGGLESGAFPFGEVARLL</sequence>
<comment type="caution">
    <text evidence="4">The sequence shown here is derived from an EMBL/GenBank/DDBJ whole genome shotgun (WGS) entry which is preliminary data.</text>
</comment>
<organism evidence="4 5">
    <name type="scientific">Meiothermus hypogaeus</name>
    <dbReference type="NCBI Taxonomy" id="884155"/>
    <lineage>
        <taxon>Bacteria</taxon>
        <taxon>Thermotogati</taxon>
        <taxon>Deinococcota</taxon>
        <taxon>Deinococci</taxon>
        <taxon>Thermales</taxon>
        <taxon>Thermaceae</taxon>
        <taxon>Meiothermus</taxon>
    </lineage>
</organism>
<evidence type="ECO:0000313" key="4">
    <source>
        <dbReference type="EMBL" id="RIH76451.1"/>
    </source>
</evidence>
<dbReference type="EMBL" id="QWKY01000051">
    <property type="protein sequence ID" value="RIH76451.1"/>
    <property type="molecule type" value="Genomic_DNA"/>
</dbReference>
<dbReference type="Pfam" id="PF09967">
    <property type="entry name" value="DUF2201"/>
    <property type="match status" value="1"/>
</dbReference>
<feature type="domain" description="Putative metallopeptidase" evidence="3">
    <location>
        <begin position="34"/>
        <end position="275"/>
    </location>
</feature>
<feature type="region of interest" description="Disordered" evidence="1">
    <location>
        <begin position="1"/>
        <end position="31"/>
    </location>
</feature>
<evidence type="ECO:0000313" key="5">
    <source>
        <dbReference type="Proteomes" id="UP000265443"/>
    </source>
</evidence>
<feature type="region of interest" description="Disordered" evidence="1">
    <location>
        <begin position="175"/>
        <end position="198"/>
    </location>
</feature>
<feature type="compositionally biased region" description="Basic and acidic residues" evidence="1">
    <location>
        <begin position="1"/>
        <end position="20"/>
    </location>
</feature>
<evidence type="ECO:0000256" key="1">
    <source>
        <dbReference type="SAM" id="MobiDB-lite"/>
    </source>
</evidence>
<dbReference type="InterPro" id="IPR025154">
    <property type="entry name" value="Put_metallopeptidase_dom"/>
</dbReference>
<feature type="domain" description="VWA-like" evidence="2">
    <location>
        <begin position="297"/>
        <end position="418"/>
    </location>
</feature>
<dbReference type="Pfam" id="PF13203">
    <property type="entry name" value="DUF2201_N"/>
    <property type="match status" value="1"/>
</dbReference>
<dbReference type="Proteomes" id="UP000265443">
    <property type="component" value="Unassembled WGS sequence"/>
</dbReference>
<proteinExistence type="predicted"/>
<evidence type="ECO:0000259" key="2">
    <source>
        <dbReference type="Pfam" id="PF09967"/>
    </source>
</evidence>
<evidence type="ECO:0000259" key="3">
    <source>
        <dbReference type="Pfam" id="PF13203"/>
    </source>
</evidence>
<protein>
    <submittedName>
        <fullName evidence="4">Metallopeptidase domain protein</fullName>
    </submittedName>
</protein>
<name>A0ABX9MLA3_9DEIN</name>
<gene>
    <name evidence="4" type="ORF">Mhypo_02453</name>
</gene>
<feature type="compositionally biased region" description="Basic and acidic residues" evidence="1">
    <location>
        <begin position="176"/>
        <end position="195"/>
    </location>
</feature>